<organism evidence="2">
    <name type="scientific">Siphoviridae sp. ctvI513</name>
    <dbReference type="NCBI Taxonomy" id="2827965"/>
    <lineage>
        <taxon>Viruses</taxon>
        <taxon>Duplodnaviria</taxon>
        <taxon>Heunggongvirae</taxon>
        <taxon>Uroviricota</taxon>
        <taxon>Caudoviricetes</taxon>
    </lineage>
</organism>
<protein>
    <submittedName>
        <fullName evidence="2">Uncharacterized protein</fullName>
    </submittedName>
</protein>
<sequence length="97" mass="11051">MRGVDRPTPRLALYTPEVETTAPAHPERLHITGSTPTRTPGRWTRCTGLHSISDRPRRVDRDGGGVVYNTYLLHTQHFCMLVRLILNMLLTCTFNHV</sequence>
<evidence type="ECO:0000313" key="2">
    <source>
        <dbReference type="EMBL" id="DAF63356.1"/>
    </source>
</evidence>
<reference evidence="2" key="1">
    <citation type="journal article" date="2021" name="Proc. Natl. Acad. Sci. U.S.A.">
        <title>A Catalog of Tens of Thousands of Viruses from Human Metagenomes Reveals Hidden Associations with Chronic Diseases.</title>
        <authorList>
            <person name="Tisza M.J."/>
            <person name="Buck C.B."/>
        </authorList>
    </citation>
    <scope>NUCLEOTIDE SEQUENCE</scope>
    <source>
        <strain evidence="2">CtvI513</strain>
    </source>
</reference>
<name>A0A8S5TJ54_9CAUD</name>
<feature type="region of interest" description="Disordered" evidence="1">
    <location>
        <begin position="28"/>
        <end position="47"/>
    </location>
</feature>
<dbReference type="EMBL" id="BK032839">
    <property type="protein sequence ID" value="DAF63356.1"/>
    <property type="molecule type" value="Genomic_DNA"/>
</dbReference>
<proteinExistence type="predicted"/>
<evidence type="ECO:0000256" key="1">
    <source>
        <dbReference type="SAM" id="MobiDB-lite"/>
    </source>
</evidence>
<accession>A0A8S5TJ54</accession>